<name>A0ABS0RIG8_9ACTN</name>
<reference evidence="1 2" key="1">
    <citation type="submission" date="2020-12" db="EMBL/GenBank/DDBJ databases">
        <authorList>
            <person name="Kusuma A.B."/>
            <person name="Nouioui I."/>
            <person name="Goodfellow M."/>
        </authorList>
    </citation>
    <scope>NUCLEOTIDE SEQUENCE [LARGE SCALE GENOMIC DNA]</scope>
    <source>
        <strain evidence="1 2">DSM 41764</strain>
    </source>
</reference>
<protein>
    <submittedName>
        <fullName evidence="1">Glycoside hydrolase family 16 protein</fullName>
    </submittedName>
</protein>
<evidence type="ECO:0000313" key="2">
    <source>
        <dbReference type="Proteomes" id="UP000638849"/>
    </source>
</evidence>
<feature type="non-terminal residue" evidence="1">
    <location>
        <position position="31"/>
    </location>
</feature>
<sequence length="31" mass="3114">MSSTLRNTEIGLLSAPALAATPWLTAPATAS</sequence>
<gene>
    <name evidence="1" type="ORF">JBF12_30380</name>
</gene>
<organism evidence="1 2">
    <name type="scientific">Streptomyces javensis</name>
    <dbReference type="NCBI Taxonomy" id="114698"/>
    <lineage>
        <taxon>Bacteria</taxon>
        <taxon>Bacillati</taxon>
        <taxon>Actinomycetota</taxon>
        <taxon>Actinomycetes</taxon>
        <taxon>Kitasatosporales</taxon>
        <taxon>Streptomycetaceae</taxon>
        <taxon>Streptomyces</taxon>
        <taxon>Streptomyces violaceusniger group</taxon>
    </lineage>
</organism>
<dbReference type="EMBL" id="JAEEAQ010000385">
    <property type="protein sequence ID" value="MBI0317216.1"/>
    <property type="molecule type" value="Genomic_DNA"/>
</dbReference>
<proteinExistence type="predicted"/>
<dbReference type="Proteomes" id="UP000638849">
    <property type="component" value="Unassembled WGS sequence"/>
</dbReference>
<keyword evidence="2" id="KW-1185">Reference proteome</keyword>
<comment type="caution">
    <text evidence="1">The sequence shown here is derived from an EMBL/GenBank/DDBJ whole genome shotgun (WGS) entry which is preliminary data.</text>
</comment>
<accession>A0ABS0RIG8</accession>
<keyword evidence="1" id="KW-0378">Hydrolase</keyword>
<dbReference type="GO" id="GO:0016787">
    <property type="term" value="F:hydrolase activity"/>
    <property type="evidence" value="ECO:0007669"/>
    <property type="project" value="UniProtKB-KW"/>
</dbReference>
<evidence type="ECO:0000313" key="1">
    <source>
        <dbReference type="EMBL" id="MBI0317216.1"/>
    </source>
</evidence>